<dbReference type="Pfam" id="PF22667">
    <property type="entry name" value="Lon_lid"/>
    <property type="match status" value="1"/>
</dbReference>
<gene>
    <name evidence="11" type="ORF">MNBD_NITROSPINAE02-199</name>
</gene>
<dbReference type="HAMAP" id="MF_01973">
    <property type="entry name" value="lon_bact"/>
    <property type="match status" value="1"/>
</dbReference>
<dbReference type="NCBIfam" id="TIGR00763">
    <property type="entry name" value="lon"/>
    <property type="match status" value="1"/>
</dbReference>
<dbReference type="SUPFAM" id="SSF88697">
    <property type="entry name" value="PUA domain-like"/>
    <property type="match status" value="1"/>
</dbReference>
<feature type="domain" description="Lon N-terminal" evidence="10">
    <location>
        <begin position="23"/>
        <end position="223"/>
    </location>
</feature>
<dbReference type="InterPro" id="IPR046336">
    <property type="entry name" value="Lon_prtase_N_sf"/>
</dbReference>
<dbReference type="GO" id="GO:0016887">
    <property type="term" value="F:ATP hydrolysis activity"/>
    <property type="evidence" value="ECO:0007669"/>
    <property type="project" value="InterPro"/>
</dbReference>
<sequence length="801" mass="88644">MAVKIEKKNPSGSQEDIDIPDSLPLLPVRDIVLFPFMAIPLFVAREASIKAVDEALATHRMMLLIAQKDASVDDPGPGDLYEVGTVAMLIRMLKLEDDRVKILVQGVARAKVKDIVKTGPFYNVKIDVIDETAPAKKKEGSNNLKNKAIVRAVRTQLEAVIKLGMQIPPDILLVVENLDAPDRLADIIAAHIGLKVEDAQAALETINPSRRLKKVSNFLGKEIEALSVLAKIQDTAQQEMSKSQRQYYLREQLKAIQKELGDIDEKSEELSEFEEKIETAGMPPKVKEEAEKQLSRLGKMHAESAEATIARTYLEWMVELPWSRATKDNIDIKRARQVLDEDHYDLEKVKERILEYLAVRKLKEKAKGPILCFVGPPGVGKTSLGQSVARALERKFTRISLGGVRDEAEIRGHRRTYIGSLPGRIIQGLKTCGSNNPVFMMDEIDKLGADFRGDPSSALLEVLDPAQNHAFVDHYLGAPFDLTNVMFITTANMVDSIPPALLDRMEVISLAGYTEDEKLHIAKKYIIPRQLDENGIAKKHIRFADKAIRIIIRSYTREAGLRNLERTIANICRKVAKDVASGKKHAHSIKPDTLHKYLGTRVYIPEVEQEHSMVGVATGVAWTMAGGQIMLVEATPMRGGGKLMLTGKLGDVMKESAQAALTYIRSKAKRYGIDEDFAGKTDIHVHVPAGAVPKDGPSAGITIATAILSALSDVPVRKDIAMTGEITLRGRVLPIGGLKEKALSAHRAGIKEMIIPITNEKDLEDIPDHIRKTMTFHLAKSADQAFDWALAKKKKRKKGKK</sequence>
<dbReference type="PRINTS" id="PR00830">
    <property type="entry name" value="ENDOLAPTASE"/>
</dbReference>
<evidence type="ECO:0000259" key="10">
    <source>
        <dbReference type="PROSITE" id="PS51787"/>
    </source>
</evidence>
<comment type="subcellular location">
    <subcellularLocation>
        <location evidence="1">Cytoplasm</location>
    </subcellularLocation>
</comment>
<dbReference type="InterPro" id="IPR003111">
    <property type="entry name" value="Lon_prtase_N"/>
</dbReference>
<evidence type="ECO:0000313" key="11">
    <source>
        <dbReference type="EMBL" id="VAX16527.1"/>
    </source>
</evidence>
<dbReference type="PROSITE" id="PS51786">
    <property type="entry name" value="LON_PROTEOLYTIC"/>
    <property type="match status" value="1"/>
</dbReference>
<evidence type="ECO:0000256" key="2">
    <source>
        <dbReference type="ARBA" id="ARBA00022490"/>
    </source>
</evidence>
<keyword evidence="4" id="KW-0547">Nucleotide-binding</keyword>
<name>A0A3B1CIC4_9ZZZZ</name>
<evidence type="ECO:0000256" key="6">
    <source>
        <dbReference type="ARBA" id="ARBA00022825"/>
    </source>
</evidence>
<dbReference type="CDD" id="cd19500">
    <property type="entry name" value="RecA-like_Lon"/>
    <property type="match status" value="1"/>
</dbReference>
<dbReference type="Gene3D" id="3.30.230.10">
    <property type="match status" value="1"/>
</dbReference>
<dbReference type="Gene3D" id="1.20.58.1480">
    <property type="match status" value="1"/>
</dbReference>
<dbReference type="Gene3D" id="3.40.50.300">
    <property type="entry name" value="P-loop containing nucleotide triphosphate hydrolases"/>
    <property type="match status" value="1"/>
</dbReference>
<dbReference type="SMART" id="SM00464">
    <property type="entry name" value="LON"/>
    <property type="match status" value="1"/>
</dbReference>
<dbReference type="InterPro" id="IPR008269">
    <property type="entry name" value="Lon_proteolytic"/>
</dbReference>
<dbReference type="GO" id="GO:0030163">
    <property type="term" value="P:protein catabolic process"/>
    <property type="evidence" value="ECO:0007669"/>
    <property type="project" value="InterPro"/>
</dbReference>
<evidence type="ECO:0000256" key="7">
    <source>
        <dbReference type="ARBA" id="ARBA00022840"/>
    </source>
</evidence>
<dbReference type="GO" id="GO:0005524">
    <property type="term" value="F:ATP binding"/>
    <property type="evidence" value="ECO:0007669"/>
    <property type="project" value="UniProtKB-KW"/>
</dbReference>
<dbReference type="NCBIfam" id="NF008053">
    <property type="entry name" value="PRK10787.1"/>
    <property type="match status" value="1"/>
</dbReference>
<keyword evidence="2" id="KW-0963">Cytoplasm</keyword>
<dbReference type="Gene3D" id="1.20.5.5270">
    <property type="match status" value="1"/>
</dbReference>
<dbReference type="InterPro" id="IPR015947">
    <property type="entry name" value="PUA-like_sf"/>
</dbReference>
<dbReference type="Pfam" id="PF00004">
    <property type="entry name" value="AAA"/>
    <property type="match status" value="1"/>
</dbReference>
<dbReference type="GO" id="GO:0005737">
    <property type="term" value="C:cytoplasm"/>
    <property type="evidence" value="ECO:0007669"/>
    <property type="project" value="UniProtKB-SubCell"/>
</dbReference>
<dbReference type="EC" id="3.4.21.53" evidence="11"/>
<dbReference type="GO" id="GO:0004176">
    <property type="term" value="F:ATP-dependent peptidase activity"/>
    <property type="evidence" value="ECO:0007669"/>
    <property type="project" value="InterPro"/>
</dbReference>
<dbReference type="Pfam" id="PF02190">
    <property type="entry name" value="LON_substr_bdg"/>
    <property type="match status" value="1"/>
</dbReference>
<dbReference type="PROSITE" id="PS01046">
    <property type="entry name" value="LON_SER"/>
    <property type="match status" value="1"/>
</dbReference>
<keyword evidence="8" id="KW-0346">Stress response</keyword>
<evidence type="ECO:0000259" key="9">
    <source>
        <dbReference type="PROSITE" id="PS51786"/>
    </source>
</evidence>
<keyword evidence="6" id="KW-0720">Serine protease</keyword>
<feature type="domain" description="Lon proteolytic" evidence="9">
    <location>
        <begin position="611"/>
        <end position="792"/>
    </location>
</feature>
<reference evidence="11" key="1">
    <citation type="submission" date="2018-06" db="EMBL/GenBank/DDBJ databases">
        <authorList>
            <person name="Zhirakovskaya E."/>
        </authorList>
    </citation>
    <scope>NUCLEOTIDE SEQUENCE</scope>
</reference>
<dbReference type="SUPFAM" id="SSF52540">
    <property type="entry name" value="P-loop containing nucleoside triphosphate hydrolases"/>
    <property type="match status" value="1"/>
</dbReference>
<keyword evidence="7" id="KW-0067">ATP-binding</keyword>
<dbReference type="AlphaFoldDB" id="A0A3B1CIC4"/>
<dbReference type="InterPro" id="IPR054594">
    <property type="entry name" value="Lon_lid"/>
</dbReference>
<dbReference type="GO" id="GO:0043565">
    <property type="term" value="F:sequence-specific DNA binding"/>
    <property type="evidence" value="ECO:0007669"/>
    <property type="project" value="InterPro"/>
</dbReference>
<keyword evidence="3 11" id="KW-0645">Protease</keyword>
<keyword evidence="5 11" id="KW-0378">Hydrolase</keyword>
<dbReference type="InterPro" id="IPR027417">
    <property type="entry name" value="P-loop_NTPase"/>
</dbReference>
<evidence type="ECO:0000256" key="3">
    <source>
        <dbReference type="ARBA" id="ARBA00022670"/>
    </source>
</evidence>
<dbReference type="FunFam" id="3.40.50.300:FF:000382">
    <property type="entry name" value="Lon protease homolog 2, peroxisomal"/>
    <property type="match status" value="1"/>
</dbReference>
<evidence type="ECO:0000256" key="8">
    <source>
        <dbReference type="ARBA" id="ARBA00023016"/>
    </source>
</evidence>
<dbReference type="SMART" id="SM00382">
    <property type="entry name" value="AAA"/>
    <property type="match status" value="1"/>
</dbReference>
<evidence type="ECO:0000256" key="1">
    <source>
        <dbReference type="ARBA" id="ARBA00004496"/>
    </source>
</evidence>
<proteinExistence type="inferred from homology"/>
<evidence type="ECO:0000256" key="4">
    <source>
        <dbReference type="ARBA" id="ARBA00022741"/>
    </source>
</evidence>
<dbReference type="Gene3D" id="2.30.130.40">
    <property type="entry name" value="LON domain-like"/>
    <property type="match status" value="1"/>
</dbReference>
<dbReference type="EMBL" id="UOGE01000010">
    <property type="protein sequence ID" value="VAX16527.1"/>
    <property type="molecule type" value="Genomic_DNA"/>
</dbReference>
<dbReference type="PIRSF" id="PIRSF001174">
    <property type="entry name" value="Lon_proteas"/>
    <property type="match status" value="1"/>
</dbReference>
<dbReference type="InterPro" id="IPR027065">
    <property type="entry name" value="Lon_Prtase"/>
</dbReference>
<protein>
    <submittedName>
        <fullName evidence="11">ATP-dependent protease La Type I</fullName>
        <ecNumber evidence="11">3.4.21.53</ecNumber>
    </submittedName>
</protein>
<dbReference type="Pfam" id="PF05362">
    <property type="entry name" value="Lon_C"/>
    <property type="match status" value="1"/>
</dbReference>
<dbReference type="InterPro" id="IPR014721">
    <property type="entry name" value="Ribsml_uS5_D2-typ_fold_subgr"/>
</dbReference>
<dbReference type="InterPro" id="IPR004815">
    <property type="entry name" value="Lon_bac/euk-typ"/>
</dbReference>
<dbReference type="PROSITE" id="PS51787">
    <property type="entry name" value="LON_N"/>
    <property type="match status" value="1"/>
</dbReference>
<dbReference type="SUPFAM" id="SSF54211">
    <property type="entry name" value="Ribosomal protein S5 domain 2-like"/>
    <property type="match status" value="1"/>
</dbReference>
<organism evidence="11">
    <name type="scientific">hydrothermal vent metagenome</name>
    <dbReference type="NCBI Taxonomy" id="652676"/>
    <lineage>
        <taxon>unclassified sequences</taxon>
        <taxon>metagenomes</taxon>
        <taxon>ecological metagenomes</taxon>
    </lineage>
</organism>
<accession>A0A3B1CIC4</accession>
<dbReference type="InterPro" id="IPR020568">
    <property type="entry name" value="Ribosomal_Su5_D2-typ_SF"/>
</dbReference>
<dbReference type="InterPro" id="IPR027543">
    <property type="entry name" value="Lon_bac"/>
</dbReference>
<dbReference type="GO" id="GO:0006508">
    <property type="term" value="P:proteolysis"/>
    <property type="evidence" value="ECO:0007669"/>
    <property type="project" value="UniProtKB-KW"/>
</dbReference>
<dbReference type="InterPro" id="IPR008268">
    <property type="entry name" value="Peptidase_S16_AS"/>
</dbReference>
<dbReference type="FunFam" id="1.20.5.5270:FF:000002">
    <property type="entry name" value="Lon protease homolog"/>
    <property type="match status" value="1"/>
</dbReference>
<evidence type="ECO:0000256" key="5">
    <source>
        <dbReference type="ARBA" id="ARBA00022801"/>
    </source>
</evidence>
<dbReference type="Gene3D" id="1.10.8.60">
    <property type="match status" value="1"/>
</dbReference>
<dbReference type="GO" id="GO:0004252">
    <property type="term" value="F:serine-type endopeptidase activity"/>
    <property type="evidence" value="ECO:0007669"/>
    <property type="project" value="UniProtKB-EC"/>
</dbReference>
<dbReference type="PANTHER" id="PTHR10046">
    <property type="entry name" value="ATP DEPENDENT LON PROTEASE FAMILY MEMBER"/>
    <property type="match status" value="1"/>
</dbReference>
<dbReference type="InterPro" id="IPR003959">
    <property type="entry name" value="ATPase_AAA_core"/>
</dbReference>
<dbReference type="InterPro" id="IPR003593">
    <property type="entry name" value="AAA+_ATPase"/>
</dbReference>